<evidence type="ECO:0000313" key="2">
    <source>
        <dbReference type="EMBL" id="KAJ7308624.1"/>
    </source>
</evidence>
<feature type="region of interest" description="Disordered" evidence="1">
    <location>
        <begin position="1"/>
        <end position="33"/>
    </location>
</feature>
<proteinExistence type="predicted"/>
<feature type="compositionally biased region" description="Basic and acidic residues" evidence="1">
    <location>
        <begin position="136"/>
        <end position="151"/>
    </location>
</feature>
<feature type="region of interest" description="Disordered" evidence="1">
    <location>
        <begin position="204"/>
        <end position="240"/>
    </location>
</feature>
<feature type="region of interest" description="Disordered" evidence="1">
    <location>
        <begin position="99"/>
        <end position="118"/>
    </location>
</feature>
<dbReference type="Proteomes" id="UP001218218">
    <property type="component" value="Unassembled WGS sequence"/>
</dbReference>
<feature type="region of interest" description="Disordered" evidence="1">
    <location>
        <begin position="123"/>
        <end position="155"/>
    </location>
</feature>
<sequence length="240" mass="26668">MNCFASTHYPLVADREQRSKRGENESGDEPQNFNLAADAPAVIRRPAHGATGGADVRLERGRRVGEEDFGWAAGRWRLEMTIKIGPPLEKQRCGSARCKSQVSRPLSRTPGKKGRVPLMQRGSCVDKKSCGGQRTAKWEGREVRQGDEVQNSRRRGTGCDTMSWTCARSADISLDSCGRDEAAKWVVPEPSRGSIEPTIELHEEIQDPCELPAREATPRDPRHQTRTFGCKEDPVSTKEL</sequence>
<name>A0AAD6Z5V2_9AGAR</name>
<dbReference type="EMBL" id="JARIHO010000085">
    <property type="protein sequence ID" value="KAJ7308624.1"/>
    <property type="molecule type" value="Genomic_DNA"/>
</dbReference>
<protein>
    <submittedName>
        <fullName evidence="2">Uncharacterized protein</fullName>
    </submittedName>
</protein>
<evidence type="ECO:0000313" key="3">
    <source>
        <dbReference type="Proteomes" id="UP001218218"/>
    </source>
</evidence>
<gene>
    <name evidence="2" type="ORF">DFH08DRAFT_823911</name>
</gene>
<keyword evidence="3" id="KW-1185">Reference proteome</keyword>
<accession>A0AAD6Z5V2</accession>
<dbReference type="AlphaFoldDB" id="A0AAD6Z5V2"/>
<evidence type="ECO:0000256" key="1">
    <source>
        <dbReference type="SAM" id="MobiDB-lite"/>
    </source>
</evidence>
<organism evidence="2 3">
    <name type="scientific">Mycena albidolilacea</name>
    <dbReference type="NCBI Taxonomy" id="1033008"/>
    <lineage>
        <taxon>Eukaryota</taxon>
        <taxon>Fungi</taxon>
        <taxon>Dikarya</taxon>
        <taxon>Basidiomycota</taxon>
        <taxon>Agaricomycotina</taxon>
        <taxon>Agaricomycetes</taxon>
        <taxon>Agaricomycetidae</taxon>
        <taxon>Agaricales</taxon>
        <taxon>Marasmiineae</taxon>
        <taxon>Mycenaceae</taxon>
        <taxon>Mycena</taxon>
    </lineage>
</organism>
<reference evidence="2" key="1">
    <citation type="submission" date="2023-03" db="EMBL/GenBank/DDBJ databases">
        <title>Massive genome expansion in bonnet fungi (Mycena s.s.) driven by repeated elements and novel gene families across ecological guilds.</title>
        <authorList>
            <consortium name="Lawrence Berkeley National Laboratory"/>
            <person name="Harder C.B."/>
            <person name="Miyauchi S."/>
            <person name="Viragh M."/>
            <person name="Kuo A."/>
            <person name="Thoen E."/>
            <person name="Andreopoulos B."/>
            <person name="Lu D."/>
            <person name="Skrede I."/>
            <person name="Drula E."/>
            <person name="Henrissat B."/>
            <person name="Morin E."/>
            <person name="Kohler A."/>
            <person name="Barry K."/>
            <person name="LaButti K."/>
            <person name="Morin E."/>
            <person name="Salamov A."/>
            <person name="Lipzen A."/>
            <person name="Mereny Z."/>
            <person name="Hegedus B."/>
            <person name="Baldrian P."/>
            <person name="Stursova M."/>
            <person name="Weitz H."/>
            <person name="Taylor A."/>
            <person name="Grigoriev I.V."/>
            <person name="Nagy L.G."/>
            <person name="Martin F."/>
            <person name="Kauserud H."/>
        </authorList>
    </citation>
    <scope>NUCLEOTIDE SEQUENCE</scope>
    <source>
        <strain evidence="2">CBHHK002</strain>
    </source>
</reference>
<feature type="compositionally biased region" description="Basic and acidic residues" evidence="1">
    <location>
        <begin position="13"/>
        <end position="24"/>
    </location>
</feature>
<comment type="caution">
    <text evidence="2">The sequence shown here is derived from an EMBL/GenBank/DDBJ whole genome shotgun (WGS) entry which is preliminary data.</text>
</comment>
<feature type="compositionally biased region" description="Basic and acidic residues" evidence="1">
    <location>
        <begin position="212"/>
        <end position="240"/>
    </location>
</feature>